<protein>
    <submittedName>
        <fullName evidence="1">Uncharacterized protein</fullName>
    </submittedName>
</protein>
<gene>
    <name evidence="1" type="ORF">BaRGS_00017836</name>
</gene>
<dbReference type="Proteomes" id="UP001519460">
    <property type="component" value="Unassembled WGS sequence"/>
</dbReference>
<proteinExistence type="predicted"/>
<organism evidence="1 2">
    <name type="scientific">Batillaria attramentaria</name>
    <dbReference type="NCBI Taxonomy" id="370345"/>
    <lineage>
        <taxon>Eukaryota</taxon>
        <taxon>Metazoa</taxon>
        <taxon>Spiralia</taxon>
        <taxon>Lophotrochozoa</taxon>
        <taxon>Mollusca</taxon>
        <taxon>Gastropoda</taxon>
        <taxon>Caenogastropoda</taxon>
        <taxon>Sorbeoconcha</taxon>
        <taxon>Cerithioidea</taxon>
        <taxon>Batillariidae</taxon>
        <taxon>Batillaria</taxon>
    </lineage>
</organism>
<evidence type="ECO:0000313" key="2">
    <source>
        <dbReference type="Proteomes" id="UP001519460"/>
    </source>
</evidence>
<name>A0ABD0KUR7_9CAEN</name>
<evidence type="ECO:0000313" key="1">
    <source>
        <dbReference type="EMBL" id="KAK7490964.1"/>
    </source>
</evidence>
<keyword evidence="2" id="KW-1185">Reference proteome</keyword>
<dbReference type="EMBL" id="JACVVK020000121">
    <property type="protein sequence ID" value="KAK7490964.1"/>
    <property type="molecule type" value="Genomic_DNA"/>
</dbReference>
<comment type="caution">
    <text evidence="1">The sequence shown here is derived from an EMBL/GenBank/DDBJ whole genome shotgun (WGS) entry which is preliminary data.</text>
</comment>
<reference evidence="1 2" key="1">
    <citation type="journal article" date="2023" name="Sci. Data">
        <title>Genome assembly of the Korean intertidal mud-creeper Batillaria attramentaria.</title>
        <authorList>
            <person name="Patra A.K."/>
            <person name="Ho P.T."/>
            <person name="Jun S."/>
            <person name="Lee S.J."/>
            <person name="Kim Y."/>
            <person name="Won Y.J."/>
        </authorList>
    </citation>
    <scope>NUCLEOTIDE SEQUENCE [LARGE SCALE GENOMIC DNA]</scope>
    <source>
        <strain evidence="1">Wonlab-2016</strain>
    </source>
</reference>
<dbReference type="AlphaFoldDB" id="A0ABD0KUR7"/>
<accession>A0ABD0KUR7</accession>
<sequence>MTGISTSSAHHQRQWMTGISLAPPIISGSGMTGISTSSGHTALNQQYFVHSRSVWCPFNLIRNSCESMARTKQVVDSQSERFPDSITGISIQLNSCLVKGAKPLSQTLPLRSFSPDDSRVEVSFK</sequence>